<dbReference type="AlphaFoldDB" id="A0A5B7GSZ8"/>
<reference evidence="2 3" key="1">
    <citation type="submission" date="2019-05" db="EMBL/GenBank/DDBJ databases">
        <title>Another draft genome of Portunus trituberculatus and its Hox gene families provides insights of decapod evolution.</title>
        <authorList>
            <person name="Jeong J.-H."/>
            <person name="Song I."/>
            <person name="Kim S."/>
            <person name="Choi T."/>
            <person name="Kim D."/>
            <person name="Ryu S."/>
            <person name="Kim W."/>
        </authorList>
    </citation>
    <scope>NUCLEOTIDE SEQUENCE [LARGE SCALE GENOMIC DNA]</scope>
    <source>
        <tissue evidence="2">Muscle</tissue>
    </source>
</reference>
<gene>
    <name evidence="2" type="ORF">E2C01_054721</name>
</gene>
<feature type="region of interest" description="Disordered" evidence="1">
    <location>
        <begin position="54"/>
        <end position="82"/>
    </location>
</feature>
<dbReference type="EMBL" id="VSRR010017773">
    <property type="protein sequence ID" value="MPC60666.1"/>
    <property type="molecule type" value="Genomic_DNA"/>
</dbReference>
<evidence type="ECO:0000256" key="1">
    <source>
        <dbReference type="SAM" id="MobiDB-lite"/>
    </source>
</evidence>
<evidence type="ECO:0000313" key="3">
    <source>
        <dbReference type="Proteomes" id="UP000324222"/>
    </source>
</evidence>
<protein>
    <submittedName>
        <fullName evidence="2">Uncharacterized protein</fullName>
    </submittedName>
</protein>
<comment type="caution">
    <text evidence="2">The sequence shown here is derived from an EMBL/GenBank/DDBJ whole genome shotgun (WGS) entry which is preliminary data.</text>
</comment>
<sequence length="82" mass="9400">MREGREHRRAIVTPLSIDWWRRNTRVRAQDSRTAGRGRAGLGLHCTGTTKLRHSEQHQHITTPQHHTKLHHPAVSGSHCFAL</sequence>
<evidence type="ECO:0000313" key="2">
    <source>
        <dbReference type="EMBL" id="MPC60666.1"/>
    </source>
</evidence>
<keyword evidence="3" id="KW-1185">Reference proteome</keyword>
<accession>A0A5B7GSZ8</accession>
<name>A0A5B7GSZ8_PORTR</name>
<proteinExistence type="predicted"/>
<organism evidence="2 3">
    <name type="scientific">Portunus trituberculatus</name>
    <name type="common">Swimming crab</name>
    <name type="synonym">Neptunus trituberculatus</name>
    <dbReference type="NCBI Taxonomy" id="210409"/>
    <lineage>
        <taxon>Eukaryota</taxon>
        <taxon>Metazoa</taxon>
        <taxon>Ecdysozoa</taxon>
        <taxon>Arthropoda</taxon>
        <taxon>Crustacea</taxon>
        <taxon>Multicrustacea</taxon>
        <taxon>Malacostraca</taxon>
        <taxon>Eumalacostraca</taxon>
        <taxon>Eucarida</taxon>
        <taxon>Decapoda</taxon>
        <taxon>Pleocyemata</taxon>
        <taxon>Brachyura</taxon>
        <taxon>Eubrachyura</taxon>
        <taxon>Portunoidea</taxon>
        <taxon>Portunidae</taxon>
        <taxon>Portuninae</taxon>
        <taxon>Portunus</taxon>
    </lineage>
</organism>
<dbReference type="Proteomes" id="UP000324222">
    <property type="component" value="Unassembled WGS sequence"/>
</dbReference>